<organism evidence="1 2">
    <name type="scientific">Priestia megaterium</name>
    <name type="common">Bacillus megaterium</name>
    <dbReference type="NCBI Taxonomy" id="1404"/>
    <lineage>
        <taxon>Bacteria</taxon>
        <taxon>Bacillati</taxon>
        <taxon>Bacillota</taxon>
        <taxon>Bacilli</taxon>
        <taxon>Bacillales</taxon>
        <taxon>Bacillaceae</taxon>
        <taxon>Priestia</taxon>
    </lineage>
</organism>
<reference evidence="1 2" key="1">
    <citation type="journal article" date="2018" name="Appl. Environ. Microbiol.">
        <title>Antimicrobial susceptibility testing and tentative epidemiological cut-off values of five Bacillus species relevant for use as animal feed additives or for plant protection.</title>
        <authorList>
            <person name="Agerso Y."/>
            <person name="Stuer-Lauridsen B."/>
            <person name="Bjerre K."/>
            <person name="Jensen M.G."/>
            <person name="Johansen E."/>
            <person name="Bennedsen M."/>
            <person name="Brockmann E."/>
            <person name="Nielsen B."/>
        </authorList>
    </citation>
    <scope>NUCLEOTIDE SEQUENCE [LARGE SCALE GENOMIC DNA]</scope>
    <source>
        <strain evidence="1 2">CHCC20162</strain>
    </source>
</reference>
<protein>
    <submittedName>
        <fullName evidence="1">Uncharacterized protein</fullName>
    </submittedName>
</protein>
<evidence type="ECO:0000313" key="1">
    <source>
        <dbReference type="EMBL" id="RDZ18174.1"/>
    </source>
</evidence>
<dbReference type="EMBL" id="PQWM01000006">
    <property type="protein sequence ID" value="RDZ18174.1"/>
    <property type="molecule type" value="Genomic_DNA"/>
</dbReference>
<evidence type="ECO:0000313" key="2">
    <source>
        <dbReference type="Proteomes" id="UP000256519"/>
    </source>
</evidence>
<accession>A0A1I2W583</accession>
<proteinExistence type="predicted"/>
<gene>
    <name evidence="1" type="ORF">C3744_04665</name>
</gene>
<dbReference type="RefSeq" id="WP_013083110.1">
    <property type="nucleotide sequence ID" value="NZ_CP157504.1"/>
</dbReference>
<dbReference type="AlphaFoldDB" id="A0A1I2W583"/>
<name>A0A1I2W583_PRIMG</name>
<sequence length="85" mass="10088">MNYEQKDYYISAKENEYYKVLNVVDHMLEEAKSNDRYPVWGEKLRNELKESAGNNLTPWHFNMIISTLLDYVPEEVKNKSNAKSL</sequence>
<comment type="caution">
    <text evidence="1">The sequence shown here is derived from an EMBL/GenBank/DDBJ whole genome shotgun (WGS) entry which is preliminary data.</text>
</comment>
<dbReference type="Proteomes" id="UP000256519">
    <property type="component" value="Unassembled WGS sequence"/>
</dbReference>